<protein>
    <submittedName>
        <fullName evidence="2">Amino acid ABC transporter substrate-binding protein</fullName>
    </submittedName>
</protein>
<dbReference type="Gene3D" id="3.40.190.10">
    <property type="entry name" value="Periplasmic binding protein-like II"/>
    <property type="match status" value="2"/>
</dbReference>
<feature type="signal peptide" evidence="1">
    <location>
        <begin position="1"/>
        <end position="21"/>
    </location>
</feature>
<dbReference type="EMBL" id="JABAIK010000007">
    <property type="protein sequence ID" value="NLS12922.1"/>
    <property type="molecule type" value="Genomic_DNA"/>
</dbReference>
<proteinExistence type="predicted"/>
<dbReference type="SUPFAM" id="SSF53850">
    <property type="entry name" value="Periplasmic binding protein-like II"/>
    <property type="match status" value="1"/>
</dbReference>
<keyword evidence="3" id="KW-1185">Reference proteome</keyword>
<keyword evidence="1" id="KW-0732">Signal</keyword>
<dbReference type="Proteomes" id="UP000535589">
    <property type="component" value="Unassembled WGS sequence"/>
</dbReference>
<organism evidence="2 3">
    <name type="scientific">Vibrio agarilyticus</name>
    <dbReference type="NCBI Taxonomy" id="2726741"/>
    <lineage>
        <taxon>Bacteria</taxon>
        <taxon>Pseudomonadati</taxon>
        <taxon>Pseudomonadota</taxon>
        <taxon>Gammaproteobacteria</taxon>
        <taxon>Vibrionales</taxon>
        <taxon>Vibrionaceae</taxon>
        <taxon>Vibrio</taxon>
    </lineage>
</organism>
<evidence type="ECO:0000313" key="3">
    <source>
        <dbReference type="Proteomes" id="UP000535589"/>
    </source>
</evidence>
<dbReference type="RefSeq" id="WP_168836021.1">
    <property type="nucleotide sequence ID" value="NZ_JABAIK010000007.1"/>
</dbReference>
<accession>A0A7X8YH28</accession>
<name>A0A7X8YH28_9VIBR</name>
<gene>
    <name evidence="2" type="ORF">HGP28_08470</name>
</gene>
<dbReference type="AlphaFoldDB" id="A0A7X8YH28"/>
<evidence type="ECO:0000313" key="2">
    <source>
        <dbReference type="EMBL" id="NLS12922.1"/>
    </source>
</evidence>
<comment type="caution">
    <text evidence="2">The sequence shown here is derived from an EMBL/GenBank/DDBJ whole genome shotgun (WGS) entry which is preliminary data.</text>
</comment>
<evidence type="ECO:0000256" key="1">
    <source>
        <dbReference type="SAM" id="SignalP"/>
    </source>
</evidence>
<feature type="chain" id="PRO_5031564870" evidence="1">
    <location>
        <begin position="22"/>
        <end position="285"/>
    </location>
</feature>
<reference evidence="2 3" key="1">
    <citation type="submission" date="2020-04" db="EMBL/GenBank/DDBJ databases">
        <title>Vibrio sp. SM6, a novel species isolated from seawater.</title>
        <authorList>
            <person name="Wang X."/>
        </authorList>
    </citation>
    <scope>NUCLEOTIDE SEQUENCE [LARGE SCALE GENOMIC DNA]</scope>
    <source>
        <strain evidence="2 3">SM6</strain>
    </source>
</reference>
<sequence>MKLAFLLASVSLSLFSLDSFAASLRVAGSVNDHKLYLTLLKEIVKRSDKYDSLDYVYAKNGEPAVTRVYADLEADRLDVYWTATSIELESRFAPVRFPIYRGMLGMRIGMIHQKDANMLANVRNKTDMMKYSICSGKTWSDTQILESNGFTIAKSLKYKNIFEMMLAGNRCHLFARGLMEPFNEMRTYPELPLAVDKHVMLRYQMPYMFFVNKNNPQLAAHLLQIIEEIFEDGTYEKLFFNEPEVKAVLAQANVSQRVVIELENPYLTEATRSIPKKYFYDPLQP</sequence>